<keyword evidence="13" id="KW-1185">Reference proteome</keyword>
<evidence type="ECO:0000313" key="13">
    <source>
        <dbReference type="Proteomes" id="UP001162131"/>
    </source>
</evidence>
<dbReference type="GO" id="GO:0030496">
    <property type="term" value="C:midbody"/>
    <property type="evidence" value="ECO:0007669"/>
    <property type="project" value="UniProtKB-SubCell"/>
</dbReference>
<dbReference type="EMBL" id="CAJZBQ010000011">
    <property type="protein sequence ID" value="CAG9314018.1"/>
    <property type="molecule type" value="Genomic_DNA"/>
</dbReference>
<evidence type="ECO:0000256" key="7">
    <source>
        <dbReference type="ARBA" id="ARBA00023212"/>
    </source>
</evidence>
<keyword evidence="7" id="KW-0206">Cytoskeleton</keyword>
<comment type="caution">
    <text evidence="12">The sequence shown here is derived from an EMBL/GenBank/DDBJ whole genome shotgun (WGS) entry which is preliminary data.</text>
</comment>
<keyword evidence="6 9" id="KW-0175">Coiled coil</keyword>
<dbReference type="Pfam" id="PF15007">
    <property type="entry name" value="CEP44"/>
    <property type="match status" value="1"/>
</dbReference>
<evidence type="ECO:0000256" key="1">
    <source>
        <dbReference type="ARBA" id="ARBA00004114"/>
    </source>
</evidence>
<keyword evidence="5" id="KW-0963">Cytoplasm</keyword>
<protein>
    <recommendedName>
        <fullName evidence="4">Centrosomal protein of 44 kDa</fullName>
    </recommendedName>
</protein>
<feature type="domain" description="Centrosomal CEP44" evidence="11">
    <location>
        <begin position="5"/>
        <end position="127"/>
    </location>
</feature>
<evidence type="ECO:0000256" key="5">
    <source>
        <dbReference type="ARBA" id="ARBA00022490"/>
    </source>
</evidence>
<evidence type="ECO:0000256" key="10">
    <source>
        <dbReference type="SAM" id="MobiDB-lite"/>
    </source>
</evidence>
<dbReference type="GO" id="GO:0000922">
    <property type="term" value="C:spindle pole"/>
    <property type="evidence" value="ECO:0007669"/>
    <property type="project" value="UniProtKB-SubCell"/>
</dbReference>
<dbReference type="AlphaFoldDB" id="A0AAU9ILH1"/>
<evidence type="ECO:0000313" key="12">
    <source>
        <dbReference type="EMBL" id="CAG9314018.1"/>
    </source>
</evidence>
<dbReference type="PANTHER" id="PTHR31477">
    <property type="entry name" value="CENTROSOMAL PROTEIN OF 44 KDA"/>
    <property type="match status" value="1"/>
</dbReference>
<comment type="subcellular location">
    <subcellularLocation>
        <location evidence="1">Cytoplasm</location>
        <location evidence="1">Cytoskeleton</location>
        <location evidence="1">Microtubule organizing center</location>
        <location evidence="1">Centrosome</location>
        <location evidence="1">Centriole</location>
    </subcellularLocation>
    <subcellularLocation>
        <location evidence="3">Cytoplasm</location>
        <location evidence="3">Cytoskeleton</location>
        <location evidence="3">Spindle pole</location>
    </subcellularLocation>
    <subcellularLocation>
        <location evidence="2">Midbody</location>
    </subcellularLocation>
</comment>
<evidence type="ECO:0000256" key="2">
    <source>
        <dbReference type="ARBA" id="ARBA00004214"/>
    </source>
</evidence>
<dbReference type="Proteomes" id="UP001162131">
    <property type="component" value="Unassembled WGS sequence"/>
</dbReference>
<feature type="coiled-coil region" evidence="9">
    <location>
        <begin position="245"/>
        <end position="290"/>
    </location>
</feature>
<dbReference type="GO" id="GO:0005814">
    <property type="term" value="C:centriole"/>
    <property type="evidence" value="ECO:0007669"/>
    <property type="project" value="UniProtKB-SubCell"/>
</dbReference>
<proteinExistence type="predicted"/>
<feature type="region of interest" description="Disordered" evidence="10">
    <location>
        <begin position="135"/>
        <end position="164"/>
    </location>
</feature>
<dbReference type="InterPro" id="IPR033603">
    <property type="entry name" value="CEP44"/>
</dbReference>
<gene>
    <name evidence="12" type="ORF">BSTOLATCC_MIC9818</name>
</gene>
<dbReference type="PANTHER" id="PTHR31477:SF1">
    <property type="entry name" value="CENTROSOMAL PROTEIN OF 44 KDA"/>
    <property type="match status" value="1"/>
</dbReference>
<sequence>MSVGDLSNNREKLRNELKAIRYSEPINLKGLTEGHPSTSLPIIHFCLLGYSRLVSEYFTEQGFDLYMKNDYSFMETVFKILRQMFNYRPVLTIGQFLAIGYAERKILMCLDVIGLIKEKHLELLRFKQLDERKTAKSPIRTPKKVEEEVKTQNSSRPLPKAPSQIYKQPEEMLNDFGNILKDSSKQTMQSVFRYDTPERKQTYPAEESNIFYKGKAGSSSAAHIQDQCLEYTTKQYNDADSNMGMKQLFMIMKELENKVVKLESRLSSCMEQTDAKLNLINGKIKMLEQDQNQQNIPEKVNNIERPVLAEKPPIQKKAEVSIKKPQEGLLAKLGISNSILGYTNSKGEEESSIDTFYEY</sequence>
<evidence type="ECO:0000256" key="6">
    <source>
        <dbReference type="ARBA" id="ARBA00023054"/>
    </source>
</evidence>
<evidence type="ECO:0000256" key="3">
    <source>
        <dbReference type="ARBA" id="ARBA00004647"/>
    </source>
</evidence>
<name>A0AAU9ILH1_9CILI</name>
<evidence type="ECO:0000259" key="11">
    <source>
        <dbReference type="Pfam" id="PF15007"/>
    </source>
</evidence>
<organism evidence="12 13">
    <name type="scientific">Blepharisma stoltei</name>
    <dbReference type="NCBI Taxonomy" id="1481888"/>
    <lineage>
        <taxon>Eukaryota</taxon>
        <taxon>Sar</taxon>
        <taxon>Alveolata</taxon>
        <taxon>Ciliophora</taxon>
        <taxon>Postciliodesmatophora</taxon>
        <taxon>Heterotrichea</taxon>
        <taxon>Heterotrichida</taxon>
        <taxon>Blepharismidae</taxon>
        <taxon>Blepharisma</taxon>
    </lineage>
</organism>
<comment type="function">
    <text evidence="8">Centriole-enriched microtubule-binding protein involved in centriole biogenesis. In collaboration with CEP295 and POC1B, is required for the centriole-to-centrosome conversion by ensuring the formation of bona fide centriole wall. Functions as a linker component that maintains centrosome cohesion. Associates with CROCC and regulates its stability and localization to the centrosome.</text>
</comment>
<dbReference type="InterPro" id="IPR029157">
    <property type="entry name" value="CEP44_CC"/>
</dbReference>
<evidence type="ECO:0000256" key="9">
    <source>
        <dbReference type="SAM" id="Coils"/>
    </source>
</evidence>
<evidence type="ECO:0000256" key="8">
    <source>
        <dbReference type="ARBA" id="ARBA00046235"/>
    </source>
</evidence>
<accession>A0AAU9ILH1</accession>
<reference evidence="12" key="1">
    <citation type="submission" date="2021-09" db="EMBL/GenBank/DDBJ databases">
        <authorList>
            <consortium name="AG Swart"/>
            <person name="Singh M."/>
            <person name="Singh A."/>
            <person name="Seah K."/>
            <person name="Emmerich C."/>
        </authorList>
    </citation>
    <scope>NUCLEOTIDE SEQUENCE</scope>
    <source>
        <strain evidence="12">ATCC30299</strain>
    </source>
</reference>
<evidence type="ECO:0000256" key="4">
    <source>
        <dbReference type="ARBA" id="ARBA00014053"/>
    </source>
</evidence>